<dbReference type="InterPro" id="IPR001412">
    <property type="entry name" value="aa-tRNA-synth_I_CS"/>
</dbReference>
<dbReference type="AlphaFoldDB" id="A0A1Q6DV49"/>
<evidence type="ECO:0000256" key="6">
    <source>
        <dbReference type="ARBA" id="ARBA00023146"/>
    </source>
</evidence>
<dbReference type="Gene3D" id="3.40.50.620">
    <property type="entry name" value="HUPs"/>
    <property type="match status" value="1"/>
</dbReference>
<dbReference type="InterPro" id="IPR009080">
    <property type="entry name" value="tRNAsynth_Ia_anticodon-bd"/>
</dbReference>
<dbReference type="SUPFAM" id="SSF52374">
    <property type="entry name" value="Nucleotidylyl transferase"/>
    <property type="match status" value="1"/>
</dbReference>
<dbReference type="HAMAP" id="MF_00123">
    <property type="entry name" value="Arg_tRNA_synth"/>
    <property type="match status" value="1"/>
</dbReference>
<comment type="subcellular location">
    <subcellularLocation>
        <location evidence="8">Cytoplasm</location>
    </subcellularLocation>
</comment>
<dbReference type="InterPro" id="IPR001278">
    <property type="entry name" value="Arg-tRNA-ligase"/>
</dbReference>
<dbReference type="InterPro" id="IPR035684">
    <property type="entry name" value="ArgRS_core"/>
</dbReference>
<dbReference type="EC" id="6.1.1.19" evidence="8"/>
<gene>
    <name evidence="8" type="primary">argS</name>
    <name evidence="12" type="ORF">BTN85_0736</name>
</gene>
<dbReference type="PANTHER" id="PTHR11956">
    <property type="entry name" value="ARGINYL-TRNA SYNTHETASE"/>
    <property type="match status" value="1"/>
</dbReference>
<evidence type="ECO:0000256" key="3">
    <source>
        <dbReference type="ARBA" id="ARBA00022741"/>
    </source>
</evidence>
<proteinExistence type="inferred from homology"/>
<dbReference type="SUPFAM" id="SSF55190">
    <property type="entry name" value="Arginyl-tRNA synthetase (ArgRS), N-terminal 'additional' domain"/>
    <property type="match status" value="1"/>
</dbReference>
<evidence type="ECO:0000259" key="10">
    <source>
        <dbReference type="SMART" id="SM00836"/>
    </source>
</evidence>
<dbReference type="Pfam" id="PF03485">
    <property type="entry name" value="Arg_tRNA_synt_N"/>
    <property type="match status" value="1"/>
</dbReference>
<evidence type="ECO:0000256" key="2">
    <source>
        <dbReference type="ARBA" id="ARBA00022598"/>
    </source>
</evidence>
<dbReference type="InParanoid" id="A0A1Q6DV49"/>
<evidence type="ECO:0000256" key="4">
    <source>
        <dbReference type="ARBA" id="ARBA00022840"/>
    </source>
</evidence>
<dbReference type="NCBIfam" id="TIGR00456">
    <property type="entry name" value="argS"/>
    <property type="match status" value="1"/>
</dbReference>
<dbReference type="GO" id="GO:0005737">
    <property type="term" value="C:cytoplasm"/>
    <property type="evidence" value="ECO:0007669"/>
    <property type="project" value="UniProtKB-SubCell"/>
</dbReference>
<name>A0A1Q6DV49_METT1</name>
<dbReference type="InterPro" id="IPR005148">
    <property type="entry name" value="Arg-tRNA-synth_N"/>
</dbReference>
<dbReference type="InterPro" id="IPR008909">
    <property type="entry name" value="DALR_anticod-bd"/>
</dbReference>
<dbReference type="InterPro" id="IPR036695">
    <property type="entry name" value="Arg-tRNA-synth_N_sf"/>
</dbReference>
<comment type="catalytic activity">
    <reaction evidence="7 8">
        <text>tRNA(Arg) + L-arginine + ATP = L-arginyl-tRNA(Arg) + AMP + diphosphate</text>
        <dbReference type="Rhea" id="RHEA:20301"/>
        <dbReference type="Rhea" id="RHEA-COMP:9658"/>
        <dbReference type="Rhea" id="RHEA-COMP:9673"/>
        <dbReference type="ChEBI" id="CHEBI:30616"/>
        <dbReference type="ChEBI" id="CHEBI:32682"/>
        <dbReference type="ChEBI" id="CHEBI:33019"/>
        <dbReference type="ChEBI" id="CHEBI:78442"/>
        <dbReference type="ChEBI" id="CHEBI:78513"/>
        <dbReference type="ChEBI" id="CHEBI:456215"/>
        <dbReference type="EC" id="6.1.1.19"/>
    </reaction>
</comment>
<dbReference type="PRINTS" id="PR01038">
    <property type="entry name" value="TRNASYNTHARG"/>
</dbReference>
<dbReference type="Pfam" id="PF05746">
    <property type="entry name" value="DALR_1"/>
    <property type="match status" value="1"/>
</dbReference>
<keyword evidence="4 8" id="KW-0067">ATP-binding</keyword>
<dbReference type="FunCoup" id="A0A1Q6DV49">
    <property type="interactions" value="183"/>
</dbReference>
<dbReference type="Pfam" id="PF00750">
    <property type="entry name" value="tRNA-synt_1d"/>
    <property type="match status" value="1"/>
</dbReference>
<dbReference type="GO" id="GO:0004814">
    <property type="term" value="F:arginine-tRNA ligase activity"/>
    <property type="evidence" value="ECO:0007669"/>
    <property type="project" value="UniProtKB-UniRule"/>
</dbReference>
<dbReference type="GO" id="GO:0005524">
    <property type="term" value="F:ATP binding"/>
    <property type="evidence" value="ECO:0007669"/>
    <property type="project" value="UniProtKB-UniRule"/>
</dbReference>
<evidence type="ECO:0000256" key="8">
    <source>
        <dbReference type="HAMAP-Rule" id="MF_00123"/>
    </source>
</evidence>
<reference evidence="12" key="1">
    <citation type="submission" date="2016-12" db="EMBL/GenBank/DDBJ databases">
        <title>Discovery of methanogenic haloarchaea.</title>
        <authorList>
            <person name="Sorokin D.Y."/>
            <person name="Makarova K.S."/>
            <person name="Abbas B."/>
            <person name="Ferrer M."/>
            <person name="Golyshin P.N."/>
        </authorList>
    </citation>
    <scope>NUCLEOTIDE SEQUENCE [LARGE SCALE GENOMIC DNA]</scope>
    <source>
        <strain evidence="12">HMET1</strain>
    </source>
</reference>
<feature type="domain" description="DALR anticodon binding" evidence="10">
    <location>
        <begin position="443"/>
        <end position="559"/>
    </location>
</feature>
<keyword evidence="5 8" id="KW-0648">Protein biosynthesis</keyword>
<comment type="caution">
    <text evidence="12">The sequence shown here is derived from an EMBL/GenBank/DDBJ whole genome shotgun (WGS) entry which is preliminary data.</text>
</comment>
<dbReference type="CDD" id="cd00671">
    <property type="entry name" value="ArgRS_core"/>
    <property type="match status" value="1"/>
</dbReference>
<evidence type="ECO:0000313" key="12">
    <source>
        <dbReference type="EMBL" id="OKY78249.1"/>
    </source>
</evidence>
<dbReference type="PANTHER" id="PTHR11956:SF5">
    <property type="entry name" value="ARGININE--TRNA LIGASE, CYTOPLASMIC"/>
    <property type="match status" value="1"/>
</dbReference>
<dbReference type="EMBL" id="MSDW01000001">
    <property type="protein sequence ID" value="OKY78249.1"/>
    <property type="molecule type" value="Genomic_DNA"/>
</dbReference>
<organism evidence="12 13">
    <name type="scientific">Methanohalarchaeum thermophilum</name>
    <dbReference type="NCBI Taxonomy" id="1903181"/>
    <lineage>
        <taxon>Archaea</taxon>
        <taxon>Methanobacteriati</taxon>
        <taxon>Methanobacteriota</taxon>
        <taxon>Methanonatronarchaeia</taxon>
        <taxon>Methanonatronarchaeales</taxon>
        <taxon>Methanonatronarchaeaceae</taxon>
        <taxon>Candidatus Methanohalarchaeum</taxon>
    </lineage>
</organism>
<evidence type="ECO:0000256" key="9">
    <source>
        <dbReference type="RuleBase" id="RU363038"/>
    </source>
</evidence>
<keyword evidence="8" id="KW-0963">Cytoplasm</keyword>
<dbReference type="SUPFAM" id="SSF47323">
    <property type="entry name" value="Anticodon-binding domain of a subclass of class I aminoacyl-tRNA synthetases"/>
    <property type="match status" value="1"/>
</dbReference>
<evidence type="ECO:0000256" key="1">
    <source>
        <dbReference type="ARBA" id="ARBA00005594"/>
    </source>
</evidence>
<dbReference type="SMART" id="SM01016">
    <property type="entry name" value="Arg_tRNA_synt_N"/>
    <property type="match status" value="1"/>
</dbReference>
<evidence type="ECO:0000313" key="13">
    <source>
        <dbReference type="Proteomes" id="UP000185744"/>
    </source>
</evidence>
<dbReference type="InterPro" id="IPR014729">
    <property type="entry name" value="Rossmann-like_a/b/a_fold"/>
</dbReference>
<comment type="similarity">
    <text evidence="1 8 9">Belongs to the class-I aminoacyl-tRNA synthetase family.</text>
</comment>
<dbReference type="PROSITE" id="PS00178">
    <property type="entry name" value="AA_TRNA_LIGASE_I"/>
    <property type="match status" value="1"/>
</dbReference>
<keyword evidence="13" id="KW-1185">Reference proteome</keyword>
<evidence type="ECO:0000259" key="11">
    <source>
        <dbReference type="SMART" id="SM01016"/>
    </source>
</evidence>
<dbReference type="STRING" id="1903181.BTN85_0736"/>
<protein>
    <recommendedName>
        <fullName evidence="8">Arginine--tRNA ligase</fullName>
        <ecNumber evidence="8">6.1.1.19</ecNumber>
    </recommendedName>
    <alternativeName>
        <fullName evidence="8">Arginyl-tRNA synthetase</fullName>
        <shortName evidence="8">ArgRS</shortName>
    </alternativeName>
</protein>
<keyword evidence="3 8" id="KW-0547">Nucleotide-binding</keyword>
<keyword evidence="6 8" id="KW-0030">Aminoacyl-tRNA synthetase</keyword>
<keyword evidence="2 8" id="KW-0436">Ligase</keyword>
<dbReference type="GO" id="GO:0006420">
    <property type="term" value="P:arginyl-tRNA aminoacylation"/>
    <property type="evidence" value="ECO:0007669"/>
    <property type="project" value="UniProtKB-UniRule"/>
</dbReference>
<accession>A0A1Q6DV49</accession>
<feature type="short sequence motif" description="'HIGH' region" evidence="8">
    <location>
        <begin position="124"/>
        <end position="134"/>
    </location>
</feature>
<dbReference type="Gene3D" id="1.10.730.10">
    <property type="entry name" value="Isoleucyl-tRNA Synthetase, Domain 1"/>
    <property type="match status" value="1"/>
</dbReference>
<evidence type="ECO:0000256" key="5">
    <source>
        <dbReference type="ARBA" id="ARBA00022917"/>
    </source>
</evidence>
<dbReference type="Gene3D" id="3.30.1360.70">
    <property type="entry name" value="Arginyl tRNA synthetase N-terminal domain"/>
    <property type="match status" value="1"/>
</dbReference>
<evidence type="ECO:0000256" key="7">
    <source>
        <dbReference type="ARBA" id="ARBA00049339"/>
    </source>
</evidence>
<feature type="domain" description="Arginyl tRNA synthetase N-terminal" evidence="11">
    <location>
        <begin position="3"/>
        <end position="88"/>
    </location>
</feature>
<sequence>MFLKFKKEVTEVLEDSLNELDLDVDDLGIEEPRDIADLASTLPFSISSILGEDPSVVGEKIVAKIDLGELKYISDVKFKEPGYINFYVDEGKLRQMIFDILEEPKKFMELEDKDEKIILEHTSANPTGPLHIGHLRNALIGDTLARILERAGYSVETQYYLNDLGRQMALLLLGVRKFGLQKSGKGDHEIGELYKRSNNFVDDSDEGDIELIMQKFEQGDEDVLDELDSIVNYCFEGIQKTLSRLNIKHDQVVKESKFVEENRLSEVIDSLEPNLEESDGSLQLNFQDMDKELVLKRSDGTSVYALRDLAYHKWKNKRGSMLDILGADHKLYSKQLVKALELMDIDSPEIIIFEFVSLPEGGMSKRKGQFISADELIDKVQKAAFDEVSGKRQEKNQEWKEKIADLVARGAIRYDFIKVAPKKPIKFNIKKAVDLNEQGAPFIQYSFARATSILDNSDLGSISTQEIDSLDNERSKELLKLISKMPSELKKAAEKKRPHYFAEYVFELASKFNEFYRDVPVLQAGNANEKKARLLLVRAFKLVMEEAINILGFEAPEEM</sequence>
<dbReference type="SMART" id="SM00836">
    <property type="entry name" value="DALR_1"/>
    <property type="match status" value="1"/>
</dbReference>
<dbReference type="Proteomes" id="UP000185744">
    <property type="component" value="Unassembled WGS sequence"/>
</dbReference>